<evidence type="ECO:0000256" key="2">
    <source>
        <dbReference type="ARBA" id="ARBA00022475"/>
    </source>
</evidence>
<feature type="transmembrane region" description="Helical" evidence="10">
    <location>
        <begin position="25"/>
        <end position="53"/>
    </location>
</feature>
<dbReference type="InterPro" id="IPR000644">
    <property type="entry name" value="CBS_dom"/>
</dbReference>
<dbReference type="Pfam" id="PF01595">
    <property type="entry name" value="CNNM"/>
    <property type="match status" value="1"/>
</dbReference>
<evidence type="ECO:0000256" key="6">
    <source>
        <dbReference type="ARBA" id="ARBA00023136"/>
    </source>
</evidence>
<dbReference type="Proteomes" id="UP000245802">
    <property type="component" value="Chromosome"/>
</dbReference>
<proteinExistence type="predicted"/>
<dbReference type="PANTHER" id="PTHR43099">
    <property type="entry name" value="UPF0053 PROTEIN YRKA"/>
    <property type="match status" value="1"/>
</dbReference>
<keyword evidence="4" id="KW-0677">Repeat</keyword>
<dbReference type="RefSeq" id="WP_010035885.1">
    <property type="nucleotide sequence ID" value="NZ_CP025958.1"/>
</dbReference>
<comment type="subcellular location">
    <subcellularLocation>
        <location evidence="1">Cell membrane</location>
        <topology evidence="1">Multi-pass membrane protein</topology>
    </subcellularLocation>
</comment>
<dbReference type="PROSITE" id="PS51371">
    <property type="entry name" value="CBS"/>
    <property type="match status" value="2"/>
</dbReference>
<dbReference type="InterPro" id="IPR002550">
    <property type="entry name" value="CNNM"/>
</dbReference>
<feature type="region of interest" description="Disordered" evidence="9">
    <location>
        <begin position="374"/>
        <end position="412"/>
    </location>
</feature>
<evidence type="ECO:0000256" key="9">
    <source>
        <dbReference type="SAM" id="MobiDB-lite"/>
    </source>
</evidence>
<reference evidence="13 14" key="1">
    <citation type="submission" date="2018-01" db="EMBL/GenBank/DDBJ databases">
        <title>G. obscuriglobus.</title>
        <authorList>
            <person name="Franke J."/>
            <person name="Blomberg W."/>
            <person name="Selmecki A."/>
        </authorList>
    </citation>
    <scope>NUCLEOTIDE SEQUENCE [LARGE SCALE GENOMIC DNA]</scope>
    <source>
        <strain evidence="13 14">DSM 5831</strain>
    </source>
</reference>
<dbReference type="SUPFAM" id="SSF54631">
    <property type="entry name" value="CBS-domain pair"/>
    <property type="match status" value="1"/>
</dbReference>
<feature type="domain" description="CNNM transmembrane" evidence="12">
    <location>
        <begin position="22"/>
        <end position="223"/>
    </location>
</feature>
<dbReference type="GO" id="GO:0005886">
    <property type="term" value="C:plasma membrane"/>
    <property type="evidence" value="ECO:0007669"/>
    <property type="project" value="UniProtKB-SubCell"/>
</dbReference>
<dbReference type="Pfam" id="PF00571">
    <property type="entry name" value="CBS"/>
    <property type="match status" value="2"/>
</dbReference>
<feature type="domain" description="CBS" evidence="11">
    <location>
        <begin position="242"/>
        <end position="302"/>
    </location>
</feature>
<dbReference type="Gene3D" id="3.10.580.10">
    <property type="entry name" value="CBS-domain"/>
    <property type="match status" value="1"/>
</dbReference>
<evidence type="ECO:0000256" key="5">
    <source>
        <dbReference type="ARBA" id="ARBA00022989"/>
    </source>
</evidence>
<keyword evidence="14" id="KW-1185">Reference proteome</keyword>
<evidence type="ECO:0000313" key="14">
    <source>
        <dbReference type="Proteomes" id="UP000245802"/>
    </source>
</evidence>
<gene>
    <name evidence="13" type="ORF">C1280_05890</name>
</gene>
<keyword evidence="7" id="KW-0129">CBS domain</keyword>
<name>A0A2Z3GS60_9BACT</name>
<keyword evidence="5 8" id="KW-1133">Transmembrane helix</keyword>
<keyword evidence="6 8" id="KW-0472">Membrane</keyword>
<accession>A0A2Z3GS60</accession>
<evidence type="ECO:0000256" key="4">
    <source>
        <dbReference type="ARBA" id="ARBA00022737"/>
    </source>
</evidence>
<feature type="domain" description="CBS" evidence="11">
    <location>
        <begin position="306"/>
        <end position="366"/>
    </location>
</feature>
<feature type="transmembrane region" description="Helical" evidence="10">
    <location>
        <begin position="160"/>
        <end position="178"/>
    </location>
</feature>
<dbReference type="PANTHER" id="PTHR43099:SF5">
    <property type="entry name" value="HLYC_CORC FAMILY TRANSPORTER"/>
    <property type="match status" value="1"/>
</dbReference>
<keyword evidence="2" id="KW-1003">Cell membrane</keyword>
<dbReference type="AlphaFoldDB" id="A0A2Z3GS60"/>
<dbReference type="InterPro" id="IPR046342">
    <property type="entry name" value="CBS_dom_sf"/>
</dbReference>
<dbReference type="PROSITE" id="PS51846">
    <property type="entry name" value="CNNM"/>
    <property type="match status" value="1"/>
</dbReference>
<dbReference type="InterPro" id="IPR051676">
    <property type="entry name" value="UPF0053_domain"/>
</dbReference>
<evidence type="ECO:0000259" key="12">
    <source>
        <dbReference type="PROSITE" id="PS51846"/>
    </source>
</evidence>
<protein>
    <recommendedName>
        <fullName evidence="15">HlyC/CorC family transporter</fullName>
    </recommendedName>
</protein>
<dbReference type="InterPro" id="IPR044751">
    <property type="entry name" value="Ion_transp-like_CBS"/>
</dbReference>
<feature type="transmembrane region" description="Helical" evidence="10">
    <location>
        <begin position="120"/>
        <end position="140"/>
    </location>
</feature>
<evidence type="ECO:0000256" key="1">
    <source>
        <dbReference type="ARBA" id="ARBA00004651"/>
    </source>
</evidence>
<keyword evidence="3 8" id="KW-0812">Transmembrane</keyword>
<dbReference type="KEGG" id="gog:C1280_05890"/>
<dbReference type="OrthoDB" id="9798188at2"/>
<evidence type="ECO:0000259" key="11">
    <source>
        <dbReference type="PROSITE" id="PS51371"/>
    </source>
</evidence>
<evidence type="ECO:0000256" key="7">
    <source>
        <dbReference type="PROSITE-ProRule" id="PRU00703"/>
    </source>
</evidence>
<evidence type="ECO:0000256" key="3">
    <source>
        <dbReference type="ARBA" id="ARBA00022692"/>
    </source>
</evidence>
<evidence type="ECO:0000313" key="13">
    <source>
        <dbReference type="EMBL" id="AWM36603.1"/>
    </source>
</evidence>
<dbReference type="EMBL" id="CP025958">
    <property type="protein sequence ID" value="AWM36603.1"/>
    <property type="molecule type" value="Genomic_DNA"/>
</dbReference>
<evidence type="ECO:0000256" key="8">
    <source>
        <dbReference type="PROSITE-ProRule" id="PRU01193"/>
    </source>
</evidence>
<sequence length="412" mass="43747">MAASSAESLTLLATDPAGGELSTPLLIVGLAAIPVLVAINGFFVAAEFALVAVRKTRVEELVNQGKVGAAGLLAAVNDLNRSVAACQLGITVASLALGFVSEPAIHRLIHPLMADLPAEWGRVLSIALTLSLITYMHVVFGEQMPKLAALQSSEAVGLWVARPVYLFGAVTAPLIKLMNGSSAWFLRRLGYREDAEEGEVHTVNELRLLVEDSEEAGELDSDAADMVRGVFGLADKVVRDCMVPVEKMAALDVATPPDKVLEIVRLGAHTRLPVYEGTTDKIVGIVNTKDLFFLFSTSGVVLLEDALYPATFLDPGESVSNAFRLFRKSHRPMALVRDEAGKVLGLITLEDVLEEIVGDIEDEHDVPVPKLKLARRRAAGPGGSGLGRSGMNPTLKVRPAAPPATGERPAGS</sequence>
<evidence type="ECO:0000256" key="10">
    <source>
        <dbReference type="SAM" id="Phobius"/>
    </source>
</evidence>
<organism evidence="13 14">
    <name type="scientific">Gemmata obscuriglobus</name>
    <dbReference type="NCBI Taxonomy" id="114"/>
    <lineage>
        <taxon>Bacteria</taxon>
        <taxon>Pseudomonadati</taxon>
        <taxon>Planctomycetota</taxon>
        <taxon>Planctomycetia</taxon>
        <taxon>Gemmatales</taxon>
        <taxon>Gemmataceae</taxon>
        <taxon>Gemmata</taxon>
    </lineage>
</organism>
<dbReference type="CDD" id="cd04590">
    <property type="entry name" value="CBS_pair_CorC_HlyC_assoc"/>
    <property type="match status" value="1"/>
</dbReference>
<evidence type="ECO:0008006" key="15">
    <source>
        <dbReference type="Google" id="ProtNLM"/>
    </source>
</evidence>